<proteinExistence type="predicted"/>
<feature type="compositionally biased region" description="Polar residues" evidence="1">
    <location>
        <begin position="164"/>
        <end position="182"/>
    </location>
</feature>
<reference evidence="2" key="1">
    <citation type="journal article" date="2023" name="Mol. Phylogenet. Evol.">
        <title>Genome-scale phylogeny and comparative genomics of the fungal order Sordariales.</title>
        <authorList>
            <person name="Hensen N."/>
            <person name="Bonometti L."/>
            <person name="Westerberg I."/>
            <person name="Brannstrom I.O."/>
            <person name="Guillou S."/>
            <person name="Cros-Aarteil S."/>
            <person name="Calhoun S."/>
            <person name="Haridas S."/>
            <person name="Kuo A."/>
            <person name="Mondo S."/>
            <person name="Pangilinan J."/>
            <person name="Riley R."/>
            <person name="LaButti K."/>
            <person name="Andreopoulos B."/>
            <person name="Lipzen A."/>
            <person name="Chen C."/>
            <person name="Yan M."/>
            <person name="Daum C."/>
            <person name="Ng V."/>
            <person name="Clum A."/>
            <person name="Steindorff A."/>
            <person name="Ohm R.A."/>
            <person name="Martin F."/>
            <person name="Silar P."/>
            <person name="Natvig D.O."/>
            <person name="Lalanne C."/>
            <person name="Gautier V."/>
            <person name="Ament-Velasquez S.L."/>
            <person name="Kruys A."/>
            <person name="Hutchinson M.I."/>
            <person name="Powell A.J."/>
            <person name="Barry K."/>
            <person name="Miller A.N."/>
            <person name="Grigoriev I.V."/>
            <person name="Debuchy R."/>
            <person name="Gladieux P."/>
            <person name="Hiltunen Thoren M."/>
            <person name="Johannesson H."/>
        </authorList>
    </citation>
    <scope>NUCLEOTIDE SEQUENCE</scope>
    <source>
        <strain evidence="2">CBS 731.68</strain>
    </source>
</reference>
<dbReference type="AlphaFoldDB" id="A0AAN6Z080"/>
<gene>
    <name evidence="2" type="ORF">N657DRAFT_648784</name>
</gene>
<protein>
    <submittedName>
        <fullName evidence="2">Uncharacterized protein</fullName>
    </submittedName>
</protein>
<evidence type="ECO:0000313" key="2">
    <source>
        <dbReference type="EMBL" id="KAK4120621.1"/>
    </source>
</evidence>
<sequence>MDETQIRGAARVCRPGLLEGRGLTSIDSTCKQLCGLQAWRMSIANNTVTQWLVGRRHAHIITFRIPPRIVKQQTSILAKNGDKQTRDRPTAMHPFVSPLGRNEQTAVVLTPNPADSRKRLHRNQCRNCPVKALEDTMDSYDLIEDNGRESTAEAMEGGSRSSHDITAQPQTRTIPATASSSWDGRESDEASAGISYEWASAA</sequence>
<name>A0AAN6Z080_9PEZI</name>
<evidence type="ECO:0000313" key="3">
    <source>
        <dbReference type="Proteomes" id="UP001302602"/>
    </source>
</evidence>
<dbReference type="RefSeq" id="XP_062644392.1">
    <property type="nucleotide sequence ID" value="XM_062793586.1"/>
</dbReference>
<comment type="caution">
    <text evidence="2">The sequence shown here is derived from an EMBL/GenBank/DDBJ whole genome shotgun (WGS) entry which is preliminary data.</text>
</comment>
<keyword evidence="3" id="KW-1185">Reference proteome</keyword>
<feature type="region of interest" description="Disordered" evidence="1">
    <location>
        <begin position="150"/>
        <end position="202"/>
    </location>
</feature>
<dbReference type="Proteomes" id="UP001302602">
    <property type="component" value="Unassembled WGS sequence"/>
</dbReference>
<evidence type="ECO:0000256" key="1">
    <source>
        <dbReference type="SAM" id="MobiDB-lite"/>
    </source>
</evidence>
<dbReference type="GeneID" id="87830355"/>
<organism evidence="2 3">
    <name type="scientific">Parathielavia appendiculata</name>
    <dbReference type="NCBI Taxonomy" id="2587402"/>
    <lineage>
        <taxon>Eukaryota</taxon>
        <taxon>Fungi</taxon>
        <taxon>Dikarya</taxon>
        <taxon>Ascomycota</taxon>
        <taxon>Pezizomycotina</taxon>
        <taxon>Sordariomycetes</taxon>
        <taxon>Sordariomycetidae</taxon>
        <taxon>Sordariales</taxon>
        <taxon>Chaetomiaceae</taxon>
        <taxon>Parathielavia</taxon>
    </lineage>
</organism>
<reference evidence="2" key="2">
    <citation type="submission" date="2023-05" db="EMBL/GenBank/DDBJ databases">
        <authorList>
            <consortium name="Lawrence Berkeley National Laboratory"/>
            <person name="Steindorff A."/>
            <person name="Hensen N."/>
            <person name="Bonometti L."/>
            <person name="Westerberg I."/>
            <person name="Brannstrom I.O."/>
            <person name="Guillou S."/>
            <person name="Cros-Aarteil S."/>
            <person name="Calhoun S."/>
            <person name="Haridas S."/>
            <person name="Kuo A."/>
            <person name="Mondo S."/>
            <person name="Pangilinan J."/>
            <person name="Riley R."/>
            <person name="Labutti K."/>
            <person name="Andreopoulos B."/>
            <person name="Lipzen A."/>
            <person name="Chen C."/>
            <person name="Yanf M."/>
            <person name="Daum C."/>
            <person name="Ng V."/>
            <person name="Clum A."/>
            <person name="Ohm R."/>
            <person name="Martin F."/>
            <person name="Silar P."/>
            <person name="Natvig D."/>
            <person name="Lalanne C."/>
            <person name="Gautier V."/>
            <person name="Ament-Velasquez S.L."/>
            <person name="Kruys A."/>
            <person name="Hutchinson M.I."/>
            <person name="Powell A.J."/>
            <person name="Barry K."/>
            <person name="Miller A.N."/>
            <person name="Grigoriev I.V."/>
            <person name="Debuchy R."/>
            <person name="Gladieux P."/>
            <person name="Thoren M.H."/>
            <person name="Johannesson H."/>
        </authorList>
    </citation>
    <scope>NUCLEOTIDE SEQUENCE</scope>
    <source>
        <strain evidence="2">CBS 731.68</strain>
    </source>
</reference>
<accession>A0AAN6Z080</accession>
<dbReference type="EMBL" id="MU853237">
    <property type="protein sequence ID" value="KAK4120621.1"/>
    <property type="molecule type" value="Genomic_DNA"/>
</dbReference>